<protein>
    <submittedName>
        <fullName evidence="1">Uncharacterized protein</fullName>
    </submittedName>
</protein>
<keyword evidence="2" id="KW-1185">Reference proteome</keyword>
<dbReference type="AlphaFoldDB" id="A0AAJ0FYN9"/>
<sequence>MYSQPGFSLAEVLAVAKIHPIYNSHVQYPPDAGTIEIARTQVVGKTADVASLEAQPLLFKKDLYGTIQRLIDDLSPENKFRRSIYTSVTGGGGGSKALFFATDVHENRRQRVEFGRLLNAVGIIKETDCVVTVHTSGGLYRALDLTLELLENAGATALAAGHNLKEEEVIRLARVHHANVLSGDSSQIVQLVHYMSTMKREERDELFINKIIYTSETMTPGQRSYIYSVLGLVQICSFLGSAEAGPYAASSPHLVEGGSQSTNQDFIFDTRQVLIEILPYEAANRTGFLPTPLPQGEKGVIAQTSLCRLRNPVIRYITGDVGSVHNLHECAREHVSDQDWPHLRILRLRGRDARFSFEWDGEYVEFPQITSLMTDAQYCVLQWQVILDKANSAPNSTIEVPVLSSVGKTSAEKIESLEKDVKRLLHVDETNEERFRLLFVEDLSGFIRSETGRKVIRFVDRFNQ</sequence>
<accession>A0AAJ0FYN9</accession>
<dbReference type="InterPro" id="IPR042099">
    <property type="entry name" value="ANL_N_sf"/>
</dbReference>
<gene>
    <name evidence="1" type="ORF">QQS21_005982</name>
</gene>
<comment type="caution">
    <text evidence="1">The sequence shown here is derived from an EMBL/GenBank/DDBJ whole genome shotgun (WGS) entry which is preliminary data.</text>
</comment>
<evidence type="ECO:0000313" key="1">
    <source>
        <dbReference type="EMBL" id="KAK2597434.1"/>
    </source>
</evidence>
<dbReference type="EMBL" id="JASWJB010000105">
    <property type="protein sequence ID" value="KAK2597434.1"/>
    <property type="molecule type" value="Genomic_DNA"/>
</dbReference>
<organism evidence="1 2">
    <name type="scientific">Conoideocrella luteorostrata</name>
    <dbReference type="NCBI Taxonomy" id="1105319"/>
    <lineage>
        <taxon>Eukaryota</taxon>
        <taxon>Fungi</taxon>
        <taxon>Dikarya</taxon>
        <taxon>Ascomycota</taxon>
        <taxon>Pezizomycotina</taxon>
        <taxon>Sordariomycetes</taxon>
        <taxon>Hypocreomycetidae</taxon>
        <taxon>Hypocreales</taxon>
        <taxon>Clavicipitaceae</taxon>
        <taxon>Conoideocrella</taxon>
    </lineage>
</organism>
<dbReference type="Gene3D" id="3.40.50.12780">
    <property type="entry name" value="N-terminal domain of ligase-like"/>
    <property type="match status" value="1"/>
</dbReference>
<dbReference type="Proteomes" id="UP001251528">
    <property type="component" value="Unassembled WGS sequence"/>
</dbReference>
<evidence type="ECO:0000313" key="2">
    <source>
        <dbReference type="Proteomes" id="UP001251528"/>
    </source>
</evidence>
<dbReference type="PANTHER" id="PTHR43845:SF1">
    <property type="entry name" value="BLR5969 PROTEIN"/>
    <property type="match status" value="1"/>
</dbReference>
<dbReference type="PANTHER" id="PTHR43845">
    <property type="entry name" value="BLR5969 PROTEIN"/>
    <property type="match status" value="1"/>
</dbReference>
<proteinExistence type="predicted"/>
<reference evidence="1" key="1">
    <citation type="submission" date="2023-06" db="EMBL/GenBank/DDBJ databases">
        <title>Conoideocrella luteorostrata (Hypocreales: Clavicipitaceae), a potential biocontrol fungus for elongate hemlock scale in United States Christmas tree production areas.</title>
        <authorList>
            <person name="Barrett H."/>
            <person name="Lovett B."/>
            <person name="Macias A.M."/>
            <person name="Stajich J.E."/>
            <person name="Kasson M.T."/>
        </authorList>
    </citation>
    <scope>NUCLEOTIDE SEQUENCE</scope>
    <source>
        <strain evidence="1">ARSEF 14590</strain>
    </source>
</reference>
<name>A0AAJ0FYN9_9HYPO</name>